<keyword evidence="5 6" id="KW-0472">Membrane</keyword>
<comment type="subcellular location">
    <subcellularLocation>
        <location evidence="1">Cell membrane</location>
        <topology evidence="1">Multi-pass membrane protein</topology>
    </subcellularLocation>
</comment>
<sequence length="350" mass="40080">MFKRYMFLSFSQLFFPFFLVLLFIASVVLIISIAGKTYVVKMSFLDLFALFAYSLPGSVFFIISITFFASLTLGIARLSYDYEIMVFFALGIKPMDILKTFLPITLIATLILLVFSLVLVPLSNSASKNFIAKKRADIDVNLRAGELGQKLGDWLVYVDEVKDRKYKNLILYSQDTDSESFVVAQDGKTRNRDGLFELLLERGDVYFAQDNEIRKIIYNNMNVRQILGEPQLSGYDLLGYWEEAFAYMITSLPRKDIPLSVRSKERKISQAVLVSIFPLVSLFLVLSFGIANPRFQSNKSYFYVIGATALYFVIVHIASENFPFLGIVCIPLVWLVSSYFLYARAIKRYY</sequence>
<organism evidence="7 8">
    <name type="scientific">Helicobacter equorum</name>
    <dbReference type="NCBI Taxonomy" id="361872"/>
    <lineage>
        <taxon>Bacteria</taxon>
        <taxon>Pseudomonadati</taxon>
        <taxon>Campylobacterota</taxon>
        <taxon>Epsilonproteobacteria</taxon>
        <taxon>Campylobacterales</taxon>
        <taxon>Helicobacteraceae</taxon>
        <taxon>Helicobacter</taxon>
    </lineage>
</organism>
<evidence type="ECO:0000256" key="4">
    <source>
        <dbReference type="ARBA" id="ARBA00022989"/>
    </source>
</evidence>
<dbReference type="PANTHER" id="PTHR33529:SF7">
    <property type="entry name" value="LIPOPOLYSACCHARIDE EXPORT SYSTEM PERMEASE PROTEIN LPTF"/>
    <property type="match status" value="1"/>
</dbReference>
<dbReference type="InterPro" id="IPR005495">
    <property type="entry name" value="LptG/LptF_permease"/>
</dbReference>
<dbReference type="GO" id="GO:0015920">
    <property type="term" value="P:lipopolysaccharide transport"/>
    <property type="evidence" value="ECO:0007669"/>
    <property type="project" value="TreeGrafter"/>
</dbReference>
<feature type="transmembrane region" description="Helical" evidence="6">
    <location>
        <begin position="12"/>
        <end position="35"/>
    </location>
</feature>
<feature type="transmembrane region" description="Helical" evidence="6">
    <location>
        <begin position="300"/>
        <end position="318"/>
    </location>
</feature>
<name>A0A3D8IR17_9HELI</name>
<keyword evidence="2" id="KW-1003">Cell membrane</keyword>
<keyword evidence="8" id="KW-1185">Reference proteome</keyword>
<protein>
    <submittedName>
        <fullName evidence="7">Permease</fullName>
    </submittedName>
</protein>
<dbReference type="OrthoDB" id="5372422at2"/>
<evidence type="ECO:0000256" key="2">
    <source>
        <dbReference type="ARBA" id="ARBA00022475"/>
    </source>
</evidence>
<dbReference type="Pfam" id="PF03739">
    <property type="entry name" value="LptF_LptG"/>
    <property type="match status" value="1"/>
</dbReference>
<dbReference type="GO" id="GO:0043190">
    <property type="term" value="C:ATP-binding cassette (ABC) transporter complex"/>
    <property type="evidence" value="ECO:0007669"/>
    <property type="project" value="TreeGrafter"/>
</dbReference>
<evidence type="ECO:0000256" key="1">
    <source>
        <dbReference type="ARBA" id="ARBA00004651"/>
    </source>
</evidence>
<dbReference type="Proteomes" id="UP000256514">
    <property type="component" value="Unassembled WGS sequence"/>
</dbReference>
<dbReference type="EMBL" id="NXLT01000003">
    <property type="protein sequence ID" value="RDU67345.1"/>
    <property type="molecule type" value="Genomic_DNA"/>
</dbReference>
<feature type="transmembrane region" description="Helical" evidence="6">
    <location>
        <begin position="47"/>
        <end position="76"/>
    </location>
</feature>
<reference evidence="7 8" key="1">
    <citation type="submission" date="2018-04" db="EMBL/GenBank/DDBJ databases">
        <title>Novel Campyloabacter and Helicobacter Species and Strains.</title>
        <authorList>
            <person name="Mannion A.J."/>
            <person name="Shen Z."/>
            <person name="Fox J.G."/>
        </authorList>
    </citation>
    <scope>NUCLEOTIDE SEQUENCE [LARGE SCALE GENOMIC DNA]</scope>
    <source>
        <strain evidence="7 8">MIT 12-6600</strain>
    </source>
</reference>
<feature type="transmembrane region" description="Helical" evidence="6">
    <location>
        <begin position="97"/>
        <end position="120"/>
    </location>
</feature>
<gene>
    <name evidence="7" type="ORF">CQA54_05080</name>
</gene>
<comment type="caution">
    <text evidence="7">The sequence shown here is derived from an EMBL/GenBank/DDBJ whole genome shotgun (WGS) entry which is preliminary data.</text>
</comment>
<evidence type="ECO:0000256" key="5">
    <source>
        <dbReference type="ARBA" id="ARBA00023136"/>
    </source>
</evidence>
<evidence type="ECO:0000256" key="6">
    <source>
        <dbReference type="SAM" id="Phobius"/>
    </source>
</evidence>
<dbReference type="RefSeq" id="WP_115571062.1">
    <property type="nucleotide sequence ID" value="NZ_NXLT01000003.1"/>
</dbReference>
<feature type="transmembrane region" description="Helical" evidence="6">
    <location>
        <begin position="324"/>
        <end position="342"/>
    </location>
</feature>
<feature type="transmembrane region" description="Helical" evidence="6">
    <location>
        <begin position="268"/>
        <end position="288"/>
    </location>
</feature>
<evidence type="ECO:0000313" key="8">
    <source>
        <dbReference type="Proteomes" id="UP000256514"/>
    </source>
</evidence>
<evidence type="ECO:0000256" key="3">
    <source>
        <dbReference type="ARBA" id="ARBA00022692"/>
    </source>
</evidence>
<dbReference type="AlphaFoldDB" id="A0A3D8IR17"/>
<keyword evidence="4 6" id="KW-1133">Transmembrane helix</keyword>
<keyword evidence="3 6" id="KW-0812">Transmembrane</keyword>
<proteinExistence type="predicted"/>
<dbReference type="PANTHER" id="PTHR33529">
    <property type="entry name" value="SLR0882 PROTEIN-RELATED"/>
    <property type="match status" value="1"/>
</dbReference>
<evidence type="ECO:0000313" key="7">
    <source>
        <dbReference type="EMBL" id="RDU67345.1"/>
    </source>
</evidence>
<accession>A0A3D8IR17</accession>